<dbReference type="Gene3D" id="3.40.80.10">
    <property type="entry name" value="Peptidoglycan recognition protein-like"/>
    <property type="match status" value="1"/>
</dbReference>
<dbReference type="Proteomes" id="UP000285776">
    <property type="component" value="Unassembled WGS sequence"/>
</dbReference>
<evidence type="ECO:0000313" key="3">
    <source>
        <dbReference type="EMBL" id="RGS45830.1"/>
    </source>
</evidence>
<dbReference type="Proteomes" id="UP000286113">
    <property type="component" value="Unassembled WGS sequence"/>
</dbReference>
<evidence type="ECO:0000313" key="8">
    <source>
        <dbReference type="Proteomes" id="UP000286113"/>
    </source>
</evidence>
<dbReference type="InterPro" id="IPR036505">
    <property type="entry name" value="Amidase/PGRP_sf"/>
</dbReference>
<organism evidence="2 9">
    <name type="scientific">Segatella copri</name>
    <dbReference type="NCBI Taxonomy" id="165179"/>
    <lineage>
        <taxon>Bacteria</taxon>
        <taxon>Pseudomonadati</taxon>
        <taxon>Bacteroidota</taxon>
        <taxon>Bacteroidia</taxon>
        <taxon>Bacteroidales</taxon>
        <taxon>Prevotellaceae</taxon>
        <taxon>Segatella</taxon>
    </lineage>
</organism>
<reference evidence="9" key="2">
    <citation type="submission" date="2019-09" db="EMBL/GenBank/DDBJ databases">
        <title>Distinct polysaccharide growth profiles of human intestinal Prevotella copri isolates.</title>
        <authorList>
            <person name="Fehlner-Peach H."/>
            <person name="Magnabosco C."/>
            <person name="Raghavan V."/>
            <person name="Scher J.U."/>
            <person name="Tett A."/>
            <person name="Cox L.M."/>
            <person name="Gottsegen C."/>
            <person name="Watters A."/>
            <person name="Wiltshire- Gordon J.D."/>
            <person name="Segata N."/>
            <person name="Bonneau R."/>
            <person name="Littman D.R."/>
        </authorList>
    </citation>
    <scope>NUCLEOTIDE SEQUENCE [LARGE SCALE GENOMIC DNA]</scope>
    <source>
        <strain evidence="9">iAA108</strain>
    </source>
</reference>
<dbReference type="EMBL" id="VZBZ01000053">
    <property type="protein sequence ID" value="MQN77088.1"/>
    <property type="molecule type" value="Genomic_DNA"/>
</dbReference>
<comment type="caution">
    <text evidence="2">The sequence shown here is derived from an EMBL/GenBank/DDBJ whole genome shotgun (WGS) entry which is preliminary data.</text>
</comment>
<dbReference type="EMBL" id="QRVN01000028">
    <property type="protein sequence ID" value="RGS45830.1"/>
    <property type="molecule type" value="Genomic_DNA"/>
</dbReference>
<dbReference type="EMBL" id="VZCC01000003">
    <property type="protein sequence ID" value="MQN82428.1"/>
    <property type="molecule type" value="Genomic_DNA"/>
</dbReference>
<dbReference type="EMBL" id="QSAV01000081">
    <property type="protein sequence ID" value="RGW73817.1"/>
    <property type="molecule type" value="Genomic_DNA"/>
</dbReference>
<evidence type="ECO:0000313" key="9">
    <source>
        <dbReference type="Proteomes" id="UP000421408"/>
    </source>
</evidence>
<evidence type="ECO:0000313" key="10">
    <source>
        <dbReference type="Proteomes" id="UP000423156"/>
    </source>
</evidence>
<reference evidence="6 7" key="1">
    <citation type="submission" date="2018-08" db="EMBL/GenBank/DDBJ databases">
        <title>A genome reference for cultivated species of the human gut microbiota.</title>
        <authorList>
            <person name="Zou Y."/>
            <person name="Xue W."/>
            <person name="Luo G."/>
        </authorList>
    </citation>
    <scope>NUCLEOTIDE SEQUENCE [LARGE SCALE GENOMIC DNA]</scope>
    <source>
        <strain evidence="4 7">AF10-17</strain>
        <strain evidence="3 8">AF22-1</strain>
        <strain evidence="5 6">AM42-23AC</strain>
    </source>
</reference>
<dbReference type="AlphaFoldDB" id="A0AA90V544"/>
<dbReference type="RefSeq" id="WP_118155376.1">
    <property type="nucleotide sequence ID" value="NZ_CP146517.1"/>
</dbReference>
<dbReference type="SUPFAM" id="SSF55846">
    <property type="entry name" value="N-acetylmuramoyl-L-alanine amidase-like"/>
    <property type="match status" value="1"/>
</dbReference>
<protein>
    <submittedName>
        <fullName evidence="2">N-acetylmuramoyl-L-alanine amidase</fullName>
    </submittedName>
</protein>
<evidence type="ECO:0000313" key="7">
    <source>
        <dbReference type="Proteomes" id="UP000285776"/>
    </source>
</evidence>
<evidence type="ECO:0000313" key="1">
    <source>
        <dbReference type="EMBL" id="MQN77088.1"/>
    </source>
</evidence>
<dbReference type="Proteomes" id="UP000423156">
    <property type="component" value="Unassembled WGS sequence"/>
</dbReference>
<dbReference type="EMBL" id="QSFW01000086">
    <property type="protein sequence ID" value="RHA81026.1"/>
    <property type="molecule type" value="Genomic_DNA"/>
</dbReference>
<dbReference type="GO" id="GO:0009253">
    <property type="term" value="P:peptidoglycan catabolic process"/>
    <property type="evidence" value="ECO:0007669"/>
    <property type="project" value="InterPro"/>
</dbReference>
<proteinExistence type="predicted"/>
<reference evidence="2" key="3">
    <citation type="submission" date="2022-12" db="EMBL/GenBank/DDBJ databases">
        <title>Distinct polysaccharide growth profiles of human intestinal Prevotella copri isolates.</title>
        <authorList>
            <person name="Fehlner-Peach H."/>
            <person name="Magnabosco C."/>
            <person name="Raghavan V."/>
            <person name="Scher J.U."/>
            <person name="Tett A."/>
            <person name="Cox L.M."/>
            <person name="Gottsegen C."/>
            <person name="Watters A."/>
            <person name="Wiltshire- Gordon J.D."/>
            <person name="Segata N."/>
            <person name="Bonneau R."/>
            <person name="Littman D.R."/>
        </authorList>
    </citation>
    <scope>NUCLEOTIDE SEQUENCE</scope>
    <source>
        <strain evidence="1 10">BU41712</strain>
        <strain evidence="2">IAA108</strain>
    </source>
</reference>
<evidence type="ECO:0000313" key="5">
    <source>
        <dbReference type="EMBL" id="RHA81026.1"/>
    </source>
</evidence>
<evidence type="ECO:0000313" key="2">
    <source>
        <dbReference type="EMBL" id="MQN82428.1"/>
    </source>
</evidence>
<dbReference type="Proteomes" id="UP000421408">
    <property type="component" value="Unassembled WGS sequence"/>
</dbReference>
<name>A0AA90V544_9BACT</name>
<dbReference type="Proteomes" id="UP000284990">
    <property type="component" value="Unassembled WGS sequence"/>
</dbReference>
<accession>A0AA90V544</accession>
<dbReference type="GO" id="GO:0008745">
    <property type="term" value="F:N-acetylmuramoyl-L-alanine amidase activity"/>
    <property type="evidence" value="ECO:0007669"/>
    <property type="project" value="InterPro"/>
</dbReference>
<evidence type="ECO:0000313" key="6">
    <source>
        <dbReference type="Proteomes" id="UP000284990"/>
    </source>
</evidence>
<evidence type="ECO:0000313" key="4">
    <source>
        <dbReference type="EMBL" id="RGW73817.1"/>
    </source>
</evidence>
<gene>
    <name evidence="5" type="ORF">DW916_17295</name>
    <name evidence="4" type="ORF">DWV53_14775</name>
    <name evidence="3" type="ORF">DWX90_11950</name>
    <name evidence="1" type="ORF">F7D71_04250</name>
    <name evidence="2" type="ORF">F7D74_00140</name>
</gene>
<sequence length="46" mass="5330">MNSRFCPLIHALIEQLKEEYPLATIHGHNEFANKACPCFDVKKEWG</sequence>